<organism evidence="8 9">
    <name type="scientific">Anaerobium acetethylicum</name>
    <dbReference type="NCBI Taxonomy" id="1619234"/>
    <lineage>
        <taxon>Bacteria</taxon>
        <taxon>Bacillati</taxon>
        <taxon>Bacillota</taxon>
        <taxon>Clostridia</taxon>
        <taxon>Lachnospirales</taxon>
        <taxon>Lachnospiraceae</taxon>
        <taxon>Anaerobium</taxon>
    </lineage>
</organism>
<feature type="transmembrane region" description="Helical" evidence="6">
    <location>
        <begin position="190"/>
        <end position="213"/>
    </location>
</feature>
<feature type="transmembrane region" description="Helical" evidence="6">
    <location>
        <begin position="300"/>
        <end position="317"/>
    </location>
</feature>
<keyword evidence="2" id="KW-1003">Cell membrane</keyword>
<keyword evidence="3 6" id="KW-0812">Transmembrane</keyword>
<evidence type="ECO:0000256" key="4">
    <source>
        <dbReference type="ARBA" id="ARBA00022989"/>
    </source>
</evidence>
<evidence type="ECO:0000256" key="2">
    <source>
        <dbReference type="ARBA" id="ARBA00022475"/>
    </source>
</evidence>
<feature type="transmembrane region" description="Helical" evidence="6">
    <location>
        <begin position="273"/>
        <end position="293"/>
    </location>
</feature>
<name>A0A1D3TU48_9FIRM</name>
<evidence type="ECO:0000256" key="1">
    <source>
        <dbReference type="ARBA" id="ARBA00004651"/>
    </source>
</evidence>
<evidence type="ECO:0000256" key="5">
    <source>
        <dbReference type="ARBA" id="ARBA00023136"/>
    </source>
</evidence>
<reference evidence="8 9" key="1">
    <citation type="submission" date="2016-09" db="EMBL/GenBank/DDBJ databases">
        <authorList>
            <person name="Capua I."/>
            <person name="De Benedictis P."/>
            <person name="Joannis T."/>
            <person name="Lombin L.H."/>
            <person name="Cattoli G."/>
        </authorList>
    </citation>
    <scope>NUCLEOTIDE SEQUENCE [LARGE SCALE GENOMIC DNA]</scope>
    <source>
        <strain evidence="8 9">GluBS11</strain>
    </source>
</reference>
<dbReference type="PANTHER" id="PTHR30294:SF29">
    <property type="entry name" value="MULTIDRUG ABC TRANSPORTER PERMEASE YBHS-RELATED"/>
    <property type="match status" value="1"/>
</dbReference>
<evidence type="ECO:0000256" key="6">
    <source>
        <dbReference type="SAM" id="Phobius"/>
    </source>
</evidence>
<dbReference type="Proteomes" id="UP000199315">
    <property type="component" value="Unassembled WGS sequence"/>
</dbReference>
<dbReference type="GO" id="GO:0005886">
    <property type="term" value="C:plasma membrane"/>
    <property type="evidence" value="ECO:0007669"/>
    <property type="project" value="UniProtKB-SubCell"/>
</dbReference>
<evidence type="ECO:0000313" key="8">
    <source>
        <dbReference type="EMBL" id="SCP97540.1"/>
    </source>
</evidence>
<dbReference type="RefSeq" id="WP_091233754.1">
    <property type="nucleotide sequence ID" value="NZ_FMKA01000011.1"/>
</dbReference>
<dbReference type="GO" id="GO:0140359">
    <property type="term" value="F:ABC-type transporter activity"/>
    <property type="evidence" value="ECO:0007669"/>
    <property type="project" value="InterPro"/>
</dbReference>
<dbReference type="InterPro" id="IPR013525">
    <property type="entry name" value="ABC2_TM"/>
</dbReference>
<keyword evidence="4 6" id="KW-1133">Transmembrane helix</keyword>
<feature type="transmembrane region" description="Helical" evidence="6">
    <location>
        <begin position="234"/>
        <end position="261"/>
    </location>
</feature>
<sequence>MFKTIFFYRSKALLRSKETMFWSLLFPMLLGTLFYFTFTNILEGEGFETVPVGLVDTGQYENEEAFLGALESVSGMDDERTDEGSGDILFNVTKAENEEEAEKLLSEGKISGYILLGEDIGLVVNKSGYGATIIKSFLDYFKQKMSTVENLMEATAGKITPDQLEEALQTREYVKEIKVSEESPNIVVNYFYTLLAMSCMFASMAGVAEITGIQANQSPLAARLNIVPAPKLKVFLGSAAALAVIQTAIIALVFLFLALVLRVDFGKDYLLTMLTNIAGVITGISFGTAVGAVLRAGENLKTGICSALVMLGCYLAGMMDVQMKYRVQANMPVIAKINPVNRLTDAYYSLYYYDTNGRYWQNMAALGIMTLIFLTVTFLVIRRQQYESI</sequence>
<evidence type="ECO:0000259" key="7">
    <source>
        <dbReference type="Pfam" id="PF12698"/>
    </source>
</evidence>
<dbReference type="AlphaFoldDB" id="A0A1D3TU48"/>
<proteinExistence type="predicted"/>
<dbReference type="PANTHER" id="PTHR30294">
    <property type="entry name" value="MEMBRANE COMPONENT OF ABC TRANSPORTER YHHJ-RELATED"/>
    <property type="match status" value="1"/>
</dbReference>
<dbReference type="EMBL" id="FMKA01000011">
    <property type="protein sequence ID" value="SCP97540.1"/>
    <property type="molecule type" value="Genomic_DNA"/>
</dbReference>
<dbReference type="Pfam" id="PF12698">
    <property type="entry name" value="ABC2_membrane_3"/>
    <property type="match status" value="1"/>
</dbReference>
<evidence type="ECO:0000313" key="9">
    <source>
        <dbReference type="Proteomes" id="UP000199315"/>
    </source>
</evidence>
<feature type="transmembrane region" description="Helical" evidence="6">
    <location>
        <begin position="21"/>
        <end position="42"/>
    </location>
</feature>
<feature type="domain" description="ABC-2 type transporter transmembrane" evidence="7">
    <location>
        <begin position="17"/>
        <end position="378"/>
    </location>
</feature>
<feature type="transmembrane region" description="Helical" evidence="6">
    <location>
        <begin position="359"/>
        <end position="381"/>
    </location>
</feature>
<evidence type="ECO:0000256" key="3">
    <source>
        <dbReference type="ARBA" id="ARBA00022692"/>
    </source>
</evidence>
<keyword evidence="9" id="KW-1185">Reference proteome</keyword>
<dbReference type="InterPro" id="IPR051449">
    <property type="entry name" value="ABC-2_transporter_component"/>
</dbReference>
<protein>
    <submittedName>
        <fullName evidence="8">ABC-2 type transport system permease protein</fullName>
    </submittedName>
</protein>
<dbReference type="OrthoDB" id="9771731at2"/>
<keyword evidence="5 6" id="KW-0472">Membrane</keyword>
<comment type="subcellular location">
    <subcellularLocation>
        <location evidence="1">Cell membrane</location>
        <topology evidence="1">Multi-pass membrane protein</topology>
    </subcellularLocation>
</comment>
<accession>A0A1D3TU48</accession>
<gene>
    <name evidence="8" type="ORF">SAMN05421730_101170</name>
</gene>
<dbReference type="STRING" id="1619234.SAMN05421730_101170"/>